<gene>
    <name evidence="3" type="ORF">C8Q69DRAFT_319386</name>
</gene>
<feature type="region of interest" description="Disordered" evidence="1">
    <location>
        <begin position="1"/>
        <end position="72"/>
    </location>
</feature>
<protein>
    <submittedName>
        <fullName evidence="3">Uncharacterized protein</fullName>
    </submittedName>
</protein>
<dbReference type="STRING" id="264951.A0A443HQX1"/>
<evidence type="ECO:0000256" key="1">
    <source>
        <dbReference type="SAM" id="MobiDB-lite"/>
    </source>
</evidence>
<evidence type="ECO:0000256" key="2">
    <source>
        <dbReference type="SAM" id="Phobius"/>
    </source>
</evidence>
<sequence>MAPRGYTRLHRSVDGDDISIQSFTEPSVVGEQHDLESNSGAEGRSDYTLSSEDTKIDTPSGSERSSLMGDLPPHYEDVIPDTVPVAIEEKLDGAKLSSLRSHYEPREAPSEGFPDATNIRQQKRRRFRRICLIVSLKLLALSTLVFFLLSFSGVCRMWRTGHTGSAPAKVSSEREIVIKKGSESIWGRWPLYDLLSLSTDSGSITVNIDPQPADPEHPDKPARIVLKSVSGSIVVSFSSPQAASMPEVDMQMDVDELKAAPGDDAVIDKHRGGHRNDASSGHLPARPYELEIQTVSGSIYGRFVFSKSASLQTESGSINGVLIPVVYDDLPSNISLSTATVSGHHHIRVTEPFLVSKSHTTPQKHRRVVDHATASHISHGSGNINVAYPPSWAGNVSASSGSGSIHLHGKGLKIIEQSRGHAVGTKEPSDDQEPRWWGGQGDMKVSVGSEGSGSVNFVVG</sequence>
<evidence type="ECO:0000313" key="3">
    <source>
        <dbReference type="EMBL" id="RWQ94189.1"/>
    </source>
</evidence>
<keyword evidence="2" id="KW-0472">Membrane</keyword>
<evidence type="ECO:0000313" key="4">
    <source>
        <dbReference type="Proteomes" id="UP000283841"/>
    </source>
</evidence>
<organism evidence="3 4">
    <name type="scientific">Byssochlamys spectabilis</name>
    <name type="common">Paecilomyces variotii</name>
    <dbReference type="NCBI Taxonomy" id="264951"/>
    <lineage>
        <taxon>Eukaryota</taxon>
        <taxon>Fungi</taxon>
        <taxon>Dikarya</taxon>
        <taxon>Ascomycota</taxon>
        <taxon>Pezizomycotina</taxon>
        <taxon>Eurotiomycetes</taxon>
        <taxon>Eurotiomycetidae</taxon>
        <taxon>Eurotiales</taxon>
        <taxon>Thermoascaceae</taxon>
        <taxon>Paecilomyces</taxon>
    </lineage>
</organism>
<keyword evidence="2" id="KW-0812">Transmembrane</keyword>
<proteinExistence type="predicted"/>
<dbReference type="RefSeq" id="XP_028483834.1">
    <property type="nucleotide sequence ID" value="XM_028627343.1"/>
</dbReference>
<dbReference type="AlphaFoldDB" id="A0A443HQX1"/>
<dbReference type="GeneID" id="39596620"/>
<accession>A0A443HQX1</accession>
<keyword evidence="2" id="KW-1133">Transmembrane helix</keyword>
<keyword evidence="4" id="KW-1185">Reference proteome</keyword>
<dbReference type="EMBL" id="RCNU01000008">
    <property type="protein sequence ID" value="RWQ94189.1"/>
    <property type="molecule type" value="Genomic_DNA"/>
</dbReference>
<feature type="compositionally biased region" description="Polar residues" evidence="1">
    <location>
        <begin position="47"/>
        <end position="65"/>
    </location>
</feature>
<comment type="caution">
    <text evidence="3">The sequence shown here is derived from an EMBL/GenBank/DDBJ whole genome shotgun (WGS) entry which is preliminary data.</text>
</comment>
<dbReference type="VEuPathDB" id="FungiDB:C8Q69DRAFT_319386"/>
<feature type="transmembrane region" description="Helical" evidence="2">
    <location>
        <begin position="130"/>
        <end position="151"/>
    </location>
</feature>
<dbReference type="Proteomes" id="UP000283841">
    <property type="component" value="Unassembled WGS sequence"/>
</dbReference>
<name>A0A443HQX1_BYSSP</name>
<reference evidence="3 4" key="1">
    <citation type="journal article" date="2018" name="Front. Microbiol.">
        <title>Genomic and genetic insights into a cosmopolitan fungus, Paecilomyces variotii (Eurotiales).</title>
        <authorList>
            <person name="Urquhart A.S."/>
            <person name="Mondo S.J."/>
            <person name="Makela M.R."/>
            <person name="Hane J.K."/>
            <person name="Wiebenga A."/>
            <person name="He G."/>
            <person name="Mihaltcheva S."/>
            <person name="Pangilinan J."/>
            <person name="Lipzen A."/>
            <person name="Barry K."/>
            <person name="de Vries R.P."/>
            <person name="Grigoriev I.V."/>
            <person name="Idnurm A."/>
        </authorList>
    </citation>
    <scope>NUCLEOTIDE SEQUENCE [LARGE SCALE GENOMIC DNA]</scope>
    <source>
        <strain evidence="3 4">CBS 101075</strain>
    </source>
</reference>